<evidence type="ECO:0000256" key="1">
    <source>
        <dbReference type="ARBA" id="ARBA00007626"/>
    </source>
</evidence>
<reference evidence="4 5" key="1">
    <citation type="journal article" date="2019" name="Genome Biol. Evol.">
        <title>Insights into the evolution of the New World diploid cottons (Gossypium, subgenus Houzingenia) based on genome sequencing.</title>
        <authorList>
            <person name="Grover C.E."/>
            <person name="Arick M.A. 2nd"/>
            <person name="Thrash A."/>
            <person name="Conover J.L."/>
            <person name="Sanders W.S."/>
            <person name="Peterson D.G."/>
            <person name="Frelichowski J.E."/>
            <person name="Scheffler J.A."/>
            <person name="Scheffler B.E."/>
            <person name="Wendel J.F."/>
        </authorList>
    </citation>
    <scope>NUCLEOTIDE SEQUENCE [LARGE SCALE GENOMIC DNA]</scope>
    <source>
        <strain evidence="4">5</strain>
        <tissue evidence="4">Leaf</tissue>
    </source>
</reference>
<dbReference type="PANTHER" id="PTHR47933:SF45">
    <property type="entry name" value="PENTACOTRIPEPTIDE-REPEAT REGION OF PRORP DOMAIN-CONTAINING PROTEIN"/>
    <property type="match status" value="1"/>
</dbReference>
<evidence type="ECO:0008006" key="6">
    <source>
        <dbReference type="Google" id="ProtNLM"/>
    </source>
</evidence>
<dbReference type="Pfam" id="PF13041">
    <property type="entry name" value="PPR_2"/>
    <property type="match status" value="2"/>
</dbReference>
<dbReference type="OrthoDB" id="185373at2759"/>
<dbReference type="PANTHER" id="PTHR47933">
    <property type="entry name" value="PENTATRICOPEPTIDE REPEAT-CONTAINING PROTEIN 1, MITOCHONDRIAL"/>
    <property type="match status" value="1"/>
</dbReference>
<feature type="repeat" description="PPR" evidence="3">
    <location>
        <begin position="79"/>
        <end position="113"/>
    </location>
</feature>
<dbReference type="Proteomes" id="UP000593579">
    <property type="component" value="Unassembled WGS sequence"/>
</dbReference>
<dbReference type="GO" id="GO:0003729">
    <property type="term" value="F:mRNA binding"/>
    <property type="evidence" value="ECO:0007669"/>
    <property type="project" value="TreeGrafter"/>
</dbReference>
<dbReference type="EMBL" id="JABEZY010000013">
    <property type="protein sequence ID" value="MBA0751610.1"/>
    <property type="molecule type" value="Genomic_DNA"/>
</dbReference>
<name>A0A7J9CSY1_GOSGO</name>
<organism evidence="4 5">
    <name type="scientific">Gossypium gossypioides</name>
    <name type="common">Mexican cotton</name>
    <name type="synonym">Selera gossypioides</name>
    <dbReference type="NCBI Taxonomy" id="34282"/>
    <lineage>
        <taxon>Eukaryota</taxon>
        <taxon>Viridiplantae</taxon>
        <taxon>Streptophyta</taxon>
        <taxon>Embryophyta</taxon>
        <taxon>Tracheophyta</taxon>
        <taxon>Spermatophyta</taxon>
        <taxon>Magnoliopsida</taxon>
        <taxon>eudicotyledons</taxon>
        <taxon>Gunneridae</taxon>
        <taxon>Pentapetalae</taxon>
        <taxon>rosids</taxon>
        <taxon>malvids</taxon>
        <taxon>Malvales</taxon>
        <taxon>Malvaceae</taxon>
        <taxon>Malvoideae</taxon>
        <taxon>Gossypium</taxon>
    </lineage>
</organism>
<dbReference type="AlphaFoldDB" id="A0A7J9CSY1"/>
<keyword evidence="2" id="KW-0677">Repeat</keyword>
<dbReference type="InterPro" id="IPR051240">
    <property type="entry name" value="Mito_RNA-Proc/Resp"/>
</dbReference>
<evidence type="ECO:0000256" key="3">
    <source>
        <dbReference type="PROSITE-ProRule" id="PRU00708"/>
    </source>
</evidence>
<comment type="similarity">
    <text evidence="1">Belongs to the PPR family. P subfamily.</text>
</comment>
<dbReference type="InterPro" id="IPR011990">
    <property type="entry name" value="TPR-like_helical_dom_sf"/>
</dbReference>
<dbReference type="PROSITE" id="PS51375">
    <property type="entry name" value="PPR"/>
    <property type="match status" value="3"/>
</dbReference>
<accession>A0A7J9CSY1</accession>
<dbReference type="Gene3D" id="1.25.40.10">
    <property type="entry name" value="Tetratricopeptide repeat domain"/>
    <property type="match status" value="1"/>
</dbReference>
<dbReference type="NCBIfam" id="TIGR00756">
    <property type="entry name" value="PPR"/>
    <property type="match status" value="3"/>
</dbReference>
<feature type="repeat" description="PPR" evidence="3">
    <location>
        <begin position="9"/>
        <end position="43"/>
    </location>
</feature>
<sequence length="204" mass="23114">MEPRRLERDDVTFNIWIDAYCKLRRLDYGLSVWGKMMKLGFQPTLLTFSSVINGFCIGGKISQAFRLLGEMIETGKVPNINIYTTLIKGFHIIGDIDGVVKLLKMLEERGHNPNVITYNIVIDSFCKKGLLTQGNMLIAWSDSKGKQSRGATNVLLEITKYYDLYLMEKVIDDESECLPEEKCSSGLGKCGDFHLRWFGKGQGK</sequence>
<proteinExistence type="inferred from homology"/>
<evidence type="ECO:0000256" key="2">
    <source>
        <dbReference type="ARBA" id="ARBA00022737"/>
    </source>
</evidence>
<evidence type="ECO:0000313" key="5">
    <source>
        <dbReference type="Proteomes" id="UP000593579"/>
    </source>
</evidence>
<dbReference type="InterPro" id="IPR002885">
    <property type="entry name" value="PPR_rpt"/>
</dbReference>
<comment type="caution">
    <text evidence="4">The sequence shown here is derived from an EMBL/GenBank/DDBJ whole genome shotgun (WGS) entry which is preliminary data.</text>
</comment>
<gene>
    <name evidence="4" type="ORF">Gogos_000523</name>
</gene>
<protein>
    <recommendedName>
        <fullName evidence="6">Pentatricopeptide repeat-containing protein</fullName>
    </recommendedName>
</protein>
<evidence type="ECO:0000313" key="4">
    <source>
        <dbReference type="EMBL" id="MBA0751610.1"/>
    </source>
</evidence>
<feature type="repeat" description="PPR" evidence="3">
    <location>
        <begin position="44"/>
        <end position="78"/>
    </location>
</feature>
<keyword evidence="5" id="KW-1185">Reference proteome</keyword>